<dbReference type="Pfam" id="PF02777">
    <property type="entry name" value="Sod_Fe_C"/>
    <property type="match status" value="1"/>
</dbReference>
<feature type="domain" description="Manganese/iron superoxide dismutase N-terminal" evidence="9">
    <location>
        <begin position="2"/>
        <end position="88"/>
    </location>
</feature>
<evidence type="ECO:0000256" key="2">
    <source>
        <dbReference type="ARBA" id="ARBA00008714"/>
    </source>
</evidence>
<dbReference type="SUPFAM" id="SSF46609">
    <property type="entry name" value="Fe,Mn superoxide dismutase (SOD), N-terminal domain"/>
    <property type="match status" value="1"/>
</dbReference>
<evidence type="ECO:0000256" key="6">
    <source>
        <dbReference type="ARBA" id="ARBA00049204"/>
    </source>
</evidence>
<dbReference type="InterPro" id="IPR036324">
    <property type="entry name" value="Mn/Fe_SOD_N_sf"/>
</dbReference>
<dbReference type="Pfam" id="PF00081">
    <property type="entry name" value="Sod_Fe_N"/>
    <property type="match status" value="1"/>
</dbReference>
<dbReference type="AlphaFoldDB" id="A0A4D6Y3M1"/>
<dbReference type="GO" id="GO:0005737">
    <property type="term" value="C:cytoplasm"/>
    <property type="evidence" value="ECO:0007669"/>
    <property type="project" value="TreeGrafter"/>
</dbReference>
<evidence type="ECO:0000256" key="3">
    <source>
        <dbReference type="ARBA" id="ARBA00012682"/>
    </source>
</evidence>
<dbReference type="Proteomes" id="UP000298566">
    <property type="component" value="Chromosome"/>
</dbReference>
<gene>
    <name evidence="11" type="ORF">D9V73_00905</name>
</gene>
<dbReference type="InterPro" id="IPR019831">
    <property type="entry name" value="Mn/Fe_SOD_N"/>
</dbReference>
<reference evidence="11 12" key="1">
    <citation type="submission" date="2018-10" db="EMBL/GenBank/DDBJ databases">
        <title>Comparative functional genomics of the obligate endosymbiont Buchnera aphidicola.</title>
        <authorList>
            <person name="Chong R.A."/>
        </authorList>
    </citation>
    <scope>NUCLEOTIDE SEQUENCE [LARGE SCALE GENOMIC DNA]</scope>
    <source>
        <strain evidence="11 12">Mrh</strain>
    </source>
</reference>
<evidence type="ECO:0000256" key="7">
    <source>
        <dbReference type="PIRSR" id="PIRSR000349-1"/>
    </source>
</evidence>
<comment type="function">
    <text evidence="8">Destroys radicals which are normally produced within the cells and which are toxic to biological systems.</text>
</comment>
<dbReference type="OrthoDB" id="9803125at2"/>
<feature type="binding site" evidence="7">
    <location>
        <position position="167"/>
    </location>
    <ligand>
        <name>Mn(2+)</name>
        <dbReference type="ChEBI" id="CHEBI:29035"/>
    </ligand>
</feature>
<dbReference type="InterPro" id="IPR019832">
    <property type="entry name" value="Mn/Fe_SOD_C"/>
</dbReference>
<evidence type="ECO:0000259" key="10">
    <source>
        <dbReference type="Pfam" id="PF02777"/>
    </source>
</evidence>
<dbReference type="PANTHER" id="PTHR43595">
    <property type="entry name" value="37S RIBOSOMAL PROTEIN S26, MITOCHONDRIAL"/>
    <property type="match status" value="1"/>
</dbReference>
<dbReference type="InterPro" id="IPR019833">
    <property type="entry name" value="Mn/Fe_SOD_BS"/>
</dbReference>
<feature type="domain" description="Manganese/iron superoxide dismutase C-terminal" evidence="10">
    <location>
        <begin position="95"/>
        <end position="200"/>
    </location>
</feature>
<dbReference type="PROSITE" id="PS00088">
    <property type="entry name" value="SOD_MN"/>
    <property type="match status" value="1"/>
</dbReference>
<dbReference type="RefSeq" id="WP_158336414.1">
    <property type="nucleotide sequence ID" value="NZ_CP033004.1"/>
</dbReference>
<feature type="binding site" evidence="7">
    <location>
        <position position="27"/>
    </location>
    <ligand>
        <name>Mn(2+)</name>
        <dbReference type="ChEBI" id="CHEBI:29035"/>
    </ligand>
</feature>
<dbReference type="Gene3D" id="1.10.287.990">
    <property type="entry name" value="Fe,Mn superoxide dismutase (SOD) domain"/>
    <property type="match status" value="1"/>
</dbReference>
<accession>A0A4D6Y3M1</accession>
<protein>
    <recommendedName>
        <fullName evidence="3 8">Superoxide dismutase</fullName>
        <ecNumber evidence="3 8">1.15.1.1</ecNumber>
    </recommendedName>
</protein>
<comment type="similarity">
    <text evidence="2 8">Belongs to the iron/manganese superoxide dismutase family.</text>
</comment>
<keyword evidence="4 7" id="KW-0479">Metal-binding</keyword>
<dbReference type="EC" id="1.15.1.1" evidence="3 8"/>
<dbReference type="PIRSF" id="PIRSF000349">
    <property type="entry name" value="SODismutase"/>
    <property type="match status" value="1"/>
</dbReference>
<comment type="catalytic activity">
    <reaction evidence="6 8">
        <text>2 superoxide + 2 H(+) = H2O2 + O2</text>
        <dbReference type="Rhea" id="RHEA:20696"/>
        <dbReference type="ChEBI" id="CHEBI:15378"/>
        <dbReference type="ChEBI" id="CHEBI:15379"/>
        <dbReference type="ChEBI" id="CHEBI:16240"/>
        <dbReference type="ChEBI" id="CHEBI:18421"/>
        <dbReference type="EC" id="1.15.1.1"/>
    </reaction>
</comment>
<dbReference type="InterPro" id="IPR036314">
    <property type="entry name" value="SOD_C_sf"/>
</dbReference>
<feature type="binding site" evidence="7">
    <location>
        <position position="171"/>
    </location>
    <ligand>
        <name>Mn(2+)</name>
        <dbReference type="ChEBI" id="CHEBI:29035"/>
    </ligand>
</feature>
<evidence type="ECO:0000259" key="9">
    <source>
        <dbReference type="Pfam" id="PF00081"/>
    </source>
</evidence>
<sequence length="206" mass="23919">MQYTLPSLPYSYDSLEPYLDERTMYIHHTKHHQSYINNTNSILYNTNWLNYPIESIISQLSVINVSNKISLQNNAGGHANHSLFWTTLKLGTILNGKLKIAIEENFGSFKNFKVEFEKIAINHFGSGWIWLIKKNGKLFISSTVNQNNPLMGEVISGTSGFPIFGLDIWEHAYYLKYQNNRIDYINAFWTVINWDEANRRFSLKSV</sequence>
<evidence type="ECO:0000256" key="8">
    <source>
        <dbReference type="RuleBase" id="RU000414"/>
    </source>
</evidence>
<comment type="function">
    <text evidence="1">Destroys superoxide anion radicals which are normally produced within the cells and which are toxic to biological systems.</text>
</comment>
<evidence type="ECO:0000313" key="11">
    <source>
        <dbReference type="EMBL" id="QCI23213.1"/>
    </source>
</evidence>
<dbReference type="PANTHER" id="PTHR43595:SF2">
    <property type="entry name" value="SMALL RIBOSOMAL SUBUNIT PROTEIN MS42"/>
    <property type="match status" value="1"/>
</dbReference>
<evidence type="ECO:0000256" key="5">
    <source>
        <dbReference type="ARBA" id="ARBA00023002"/>
    </source>
</evidence>
<dbReference type="GO" id="GO:0046872">
    <property type="term" value="F:metal ion binding"/>
    <property type="evidence" value="ECO:0007669"/>
    <property type="project" value="UniProtKB-KW"/>
</dbReference>
<dbReference type="GO" id="GO:0004784">
    <property type="term" value="F:superoxide dismutase activity"/>
    <property type="evidence" value="ECO:0007669"/>
    <property type="project" value="UniProtKB-EC"/>
</dbReference>
<evidence type="ECO:0000256" key="1">
    <source>
        <dbReference type="ARBA" id="ARBA00002170"/>
    </source>
</evidence>
<dbReference type="InterPro" id="IPR001189">
    <property type="entry name" value="Mn/Fe_SOD"/>
</dbReference>
<feature type="binding site" evidence="7">
    <location>
        <position position="81"/>
    </location>
    <ligand>
        <name>Mn(2+)</name>
        <dbReference type="ChEBI" id="CHEBI:29035"/>
    </ligand>
</feature>
<organism evidence="11 12">
    <name type="scientific">Buchnera aphidicola subsp. Melaphis rhois</name>
    <dbReference type="NCBI Taxonomy" id="118103"/>
    <lineage>
        <taxon>Bacteria</taxon>
        <taxon>Pseudomonadati</taxon>
        <taxon>Pseudomonadota</taxon>
        <taxon>Gammaproteobacteria</taxon>
        <taxon>Enterobacterales</taxon>
        <taxon>Erwiniaceae</taxon>
        <taxon>Buchnera</taxon>
    </lineage>
</organism>
<proteinExistence type="inferred from homology"/>
<dbReference type="EMBL" id="CP033004">
    <property type="protein sequence ID" value="QCI23213.1"/>
    <property type="molecule type" value="Genomic_DNA"/>
</dbReference>
<evidence type="ECO:0000313" key="12">
    <source>
        <dbReference type="Proteomes" id="UP000298566"/>
    </source>
</evidence>
<dbReference type="Gene3D" id="3.55.40.20">
    <property type="entry name" value="Iron/manganese superoxide dismutase, C-terminal domain"/>
    <property type="match status" value="1"/>
</dbReference>
<evidence type="ECO:0000256" key="4">
    <source>
        <dbReference type="ARBA" id="ARBA00022723"/>
    </source>
</evidence>
<dbReference type="PRINTS" id="PR01703">
    <property type="entry name" value="MNSODISMTASE"/>
</dbReference>
<dbReference type="SUPFAM" id="SSF54719">
    <property type="entry name" value="Fe,Mn superoxide dismutase (SOD), C-terminal domain"/>
    <property type="match status" value="1"/>
</dbReference>
<keyword evidence="5 8" id="KW-0560">Oxidoreductase</keyword>
<name>A0A4D6Y3M1_BUCMH</name>